<dbReference type="EMBL" id="VIEB01001205">
    <property type="protein sequence ID" value="TQD74238.1"/>
    <property type="molecule type" value="Genomic_DNA"/>
</dbReference>
<feature type="region of interest" description="Disordered" evidence="1">
    <location>
        <begin position="61"/>
        <end position="83"/>
    </location>
</feature>
<comment type="caution">
    <text evidence="2">The sequence shown here is derived from an EMBL/GenBank/DDBJ whole genome shotgun (WGS) entry which is preliminary data.</text>
</comment>
<name>A0A540KJ38_MALBA</name>
<evidence type="ECO:0000313" key="2">
    <source>
        <dbReference type="EMBL" id="TQD74238.1"/>
    </source>
</evidence>
<dbReference type="Proteomes" id="UP000315295">
    <property type="component" value="Unassembled WGS sequence"/>
</dbReference>
<accession>A0A540KJ38</accession>
<reference evidence="2 3" key="1">
    <citation type="journal article" date="2019" name="G3 (Bethesda)">
        <title>Sequencing of a Wild Apple (Malus baccata) Genome Unravels the Differences Between Cultivated and Wild Apple Species Regarding Disease Resistance and Cold Tolerance.</title>
        <authorList>
            <person name="Chen X."/>
        </authorList>
    </citation>
    <scope>NUCLEOTIDE SEQUENCE [LARGE SCALE GENOMIC DNA]</scope>
    <source>
        <strain evidence="3">cv. Shandingzi</strain>
        <tissue evidence="2">Leaves</tissue>
    </source>
</reference>
<keyword evidence="3" id="KW-1185">Reference proteome</keyword>
<dbReference type="AlphaFoldDB" id="A0A540KJ38"/>
<evidence type="ECO:0000256" key="1">
    <source>
        <dbReference type="SAM" id="MobiDB-lite"/>
    </source>
</evidence>
<gene>
    <name evidence="2" type="ORF">C1H46_040234</name>
</gene>
<evidence type="ECO:0000313" key="3">
    <source>
        <dbReference type="Proteomes" id="UP000315295"/>
    </source>
</evidence>
<sequence>MWLGGSPMNKLEAFATPKKSKSARALASSGTPKPPKFLDIIAESEEKHSASEANCDEVVDGGLAIKESNNTRDESDLGTKGRP</sequence>
<organism evidence="2 3">
    <name type="scientific">Malus baccata</name>
    <name type="common">Siberian crab apple</name>
    <name type="synonym">Pyrus baccata</name>
    <dbReference type="NCBI Taxonomy" id="106549"/>
    <lineage>
        <taxon>Eukaryota</taxon>
        <taxon>Viridiplantae</taxon>
        <taxon>Streptophyta</taxon>
        <taxon>Embryophyta</taxon>
        <taxon>Tracheophyta</taxon>
        <taxon>Spermatophyta</taxon>
        <taxon>Magnoliopsida</taxon>
        <taxon>eudicotyledons</taxon>
        <taxon>Gunneridae</taxon>
        <taxon>Pentapetalae</taxon>
        <taxon>rosids</taxon>
        <taxon>fabids</taxon>
        <taxon>Rosales</taxon>
        <taxon>Rosaceae</taxon>
        <taxon>Amygdaloideae</taxon>
        <taxon>Maleae</taxon>
        <taxon>Malus</taxon>
    </lineage>
</organism>
<proteinExistence type="predicted"/>
<feature type="region of interest" description="Disordered" evidence="1">
    <location>
        <begin position="1"/>
        <end position="36"/>
    </location>
</feature>
<feature type="compositionally biased region" description="Basic and acidic residues" evidence="1">
    <location>
        <begin position="69"/>
        <end position="83"/>
    </location>
</feature>
<protein>
    <submittedName>
        <fullName evidence="2">Uncharacterized protein</fullName>
    </submittedName>
</protein>